<feature type="region of interest" description="Disordered" evidence="2">
    <location>
        <begin position="52"/>
        <end position="73"/>
    </location>
</feature>
<dbReference type="EMBL" id="JAVXUO010002370">
    <property type="protein sequence ID" value="KAK2973802.1"/>
    <property type="molecule type" value="Genomic_DNA"/>
</dbReference>
<dbReference type="GO" id="GO:0008270">
    <property type="term" value="F:zinc ion binding"/>
    <property type="evidence" value="ECO:0007669"/>
    <property type="project" value="UniProtKB-KW"/>
</dbReference>
<evidence type="ECO:0000313" key="4">
    <source>
        <dbReference type="EMBL" id="KAK2973802.1"/>
    </source>
</evidence>
<evidence type="ECO:0000256" key="1">
    <source>
        <dbReference type="PROSITE-ProRule" id="PRU00047"/>
    </source>
</evidence>
<dbReference type="InterPro" id="IPR001878">
    <property type="entry name" value="Znf_CCHC"/>
</dbReference>
<feature type="compositionally biased region" description="Polar residues" evidence="2">
    <location>
        <begin position="58"/>
        <end position="70"/>
    </location>
</feature>
<feature type="domain" description="CCHC-type" evidence="3">
    <location>
        <begin position="80"/>
        <end position="95"/>
    </location>
</feature>
<keyword evidence="1" id="KW-0862">Zinc</keyword>
<dbReference type="GO" id="GO:0003676">
    <property type="term" value="F:nucleic acid binding"/>
    <property type="evidence" value="ECO:0007669"/>
    <property type="project" value="InterPro"/>
</dbReference>
<proteinExistence type="predicted"/>
<organism evidence="4 5">
    <name type="scientific">Escallonia rubra</name>
    <dbReference type="NCBI Taxonomy" id="112253"/>
    <lineage>
        <taxon>Eukaryota</taxon>
        <taxon>Viridiplantae</taxon>
        <taxon>Streptophyta</taxon>
        <taxon>Embryophyta</taxon>
        <taxon>Tracheophyta</taxon>
        <taxon>Spermatophyta</taxon>
        <taxon>Magnoliopsida</taxon>
        <taxon>eudicotyledons</taxon>
        <taxon>Gunneridae</taxon>
        <taxon>Pentapetalae</taxon>
        <taxon>asterids</taxon>
        <taxon>campanulids</taxon>
        <taxon>Escalloniales</taxon>
        <taxon>Escalloniaceae</taxon>
        <taxon>Escallonia</taxon>
    </lineage>
</organism>
<dbReference type="InterPro" id="IPR036875">
    <property type="entry name" value="Znf_CCHC_sf"/>
</dbReference>
<dbReference type="Proteomes" id="UP001187471">
    <property type="component" value="Unassembled WGS sequence"/>
</dbReference>
<comment type="caution">
    <text evidence="4">The sequence shown here is derived from an EMBL/GenBank/DDBJ whole genome shotgun (WGS) entry which is preliminary data.</text>
</comment>
<dbReference type="SUPFAM" id="SSF57756">
    <property type="entry name" value="Retrovirus zinc finger-like domains"/>
    <property type="match status" value="1"/>
</dbReference>
<sequence length="196" mass="22373">MAEIELLEQAPIWGGGVRCRSVVMGVKVGLEVVGVEVALMARSLMFLTNRRDGKVRRSQTTQPQQRNNGDWSARENPNACYKCGRTGHIKKYCPQLKNKFASSSSRDTKEKKFKPRKTLLTWDDSDESDKEMSEDGDVAQLCFMAKDDHSDEVITSEIFDYDQLELAFLELSKNNEKLKLKNVVLKKQSSFFDKHC</sequence>
<name>A0AA88UFY4_9ASTE</name>
<dbReference type="AlphaFoldDB" id="A0AA88UFY4"/>
<keyword evidence="1" id="KW-0863">Zinc-finger</keyword>
<evidence type="ECO:0000259" key="3">
    <source>
        <dbReference type="PROSITE" id="PS50158"/>
    </source>
</evidence>
<dbReference type="SMART" id="SM00343">
    <property type="entry name" value="ZnF_C2HC"/>
    <property type="match status" value="1"/>
</dbReference>
<reference evidence="4" key="1">
    <citation type="submission" date="2022-12" db="EMBL/GenBank/DDBJ databases">
        <title>Draft genome assemblies for two species of Escallonia (Escalloniales).</title>
        <authorList>
            <person name="Chanderbali A."/>
            <person name="Dervinis C."/>
            <person name="Anghel I."/>
            <person name="Soltis D."/>
            <person name="Soltis P."/>
            <person name="Zapata F."/>
        </authorList>
    </citation>
    <scope>NUCLEOTIDE SEQUENCE</scope>
    <source>
        <strain evidence="4">UCBG92.1500</strain>
        <tissue evidence="4">Leaf</tissue>
    </source>
</reference>
<gene>
    <name evidence="4" type="ORF">RJ640_008207</name>
</gene>
<keyword evidence="1" id="KW-0479">Metal-binding</keyword>
<dbReference type="Pfam" id="PF00098">
    <property type="entry name" value="zf-CCHC"/>
    <property type="match status" value="1"/>
</dbReference>
<dbReference type="PROSITE" id="PS50158">
    <property type="entry name" value="ZF_CCHC"/>
    <property type="match status" value="1"/>
</dbReference>
<keyword evidence="5" id="KW-1185">Reference proteome</keyword>
<evidence type="ECO:0000256" key="2">
    <source>
        <dbReference type="SAM" id="MobiDB-lite"/>
    </source>
</evidence>
<dbReference type="Gene3D" id="4.10.60.10">
    <property type="entry name" value="Zinc finger, CCHC-type"/>
    <property type="match status" value="1"/>
</dbReference>
<protein>
    <recommendedName>
        <fullName evidence="3">CCHC-type domain-containing protein</fullName>
    </recommendedName>
</protein>
<evidence type="ECO:0000313" key="5">
    <source>
        <dbReference type="Proteomes" id="UP001187471"/>
    </source>
</evidence>
<accession>A0AA88UFY4</accession>